<dbReference type="RefSeq" id="WP_005986436.1">
    <property type="nucleotide sequence ID" value="NZ_JH470338.1"/>
</dbReference>
<dbReference type="GO" id="GO:0006556">
    <property type="term" value="P:S-adenosylmethionine biosynthetic process"/>
    <property type="evidence" value="ECO:0007669"/>
    <property type="project" value="InterPro"/>
</dbReference>
<dbReference type="InterPro" id="IPR022629">
    <property type="entry name" value="S-AdoMet_synt_central"/>
</dbReference>
<dbReference type="PROSITE" id="PS00376">
    <property type="entry name" value="ADOMET_SYNTHASE_1"/>
    <property type="match status" value="1"/>
</dbReference>
<dbReference type="GO" id="GO:0046872">
    <property type="term" value="F:metal ion binding"/>
    <property type="evidence" value="ECO:0007669"/>
    <property type="project" value="UniProtKB-KW"/>
</dbReference>
<accession>G9PG34</accession>
<dbReference type="GO" id="GO:0004478">
    <property type="term" value="F:methionine adenosyltransferase activity"/>
    <property type="evidence" value="ECO:0007669"/>
    <property type="project" value="InterPro"/>
</dbReference>
<dbReference type="Pfam" id="PF00438">
    <property type="entry name" value="S-AdoMet_synt_N"/>
    <property type="match status" value="1"/>
</dbReference>
<dbReference type="eggNOG" id="COG0192">
    <property type="taxonomic scope" value="Bacteria"/>
</dbReference>
<dbReference type="InterPro" id="IPR022628">
    <property type="entry name" value="S-AdoMet_synt_N"/>
</dbReference>
<sequence>MTSIRTCESTCIGHPDKLCDLIADTVLDDLLFEDLSARCAVEVMATKGRIIVAGEITSSVKVSIRAAVRRALTRTGGEGAFVLTGAGDQGTVYGYATDETPEYLPLPLVIAHEICKRLDAARMEGTISGISSDGKSQVSLRYEGERAVGVAAVVVSIQHTQPGRNTAEPSIDDVIPVGI</sequence>
<dbReference type="OrthoDB" id="9801686at2"/>
<feature type="domain" description="S-adenosylmethionine synthetase central" evidence="3">
    <location>
        <begin position="84"/>
        <end position="161"/>
    </location>
</feature>
<keyword evidence="1" id="KW-0479">Metal-binding</keyword>
<dbReference type="InterPro" id="IPR002133">
    <property type="entry name" value="S-AdoMet_synthetase"/>
</dbReference>
<dbReference type="GO" id="GO:0005524">
    <property type="term" value="F:ATP binding"/>
    <property type="evidence" value="ECO:0007669"/>
    <property type="project" value="InterPro"/>
</dbReference>
<name>G9PG34_9ACTO</name>
<feature type="domain" description="S-adenosylmethionine synthetase N-terminal" evidence="2">
    <location>
        <begin position="4"/>
        <end position="76"/>
    </location>
</feature>
<gene>
    <name evidence="4" type="ORF">HMPREF0045_01156</name>
</gene>
<evidence type="ECO:0000256" key="1">
    <source>
        <dbReference type="ARBA" id="ARBA00022723"/>
    </source>
</evidence>
<dbReference type="AlphaFoldDB" id="G9PG34"/>
<protein>
    <recommendedName>
        <fullName evidence="6">Methionine adenosyltransferase</fullName>
    </recommendedName>
</protein>
<organism evidence="4 5">
    <name type="scientific">Actinomyces graevenitzii C83</name>
    <dbReference type="NCBI Taxonomy" id="435830"/>
    <lineage>
        <taxon>Bacteria</taxon>
        <taxon>Bacillati</taxon>
        <taxon>Actinomycetota</taxon>
        <taxon>Actinomycetes</taxon>
        <taxon>Actinomycetales</taxon>
        <taxon>Actinomycetaceae</taxon>
        <taxon>Actinomyces</taxon>
    </lineage>
</organism>
<dbReference type="EMBL" id="ACRN01000008">
    <property type="protein sequence ID" value="EHM88045.1"/>
    <property type="molecule type" value="Genomic_DNA"/>
</dbReference>
<dbReference type="HOGENOM" id="CLU_041802_2_1_11"/>
<evidence type="ECO:0000313" key="5">
    <source>
        <dbReference type="Proteomes" id="UP000003822"/>
    </source>
</evidence>
<dbReference type="Proteomes" id="UP000003822">
    <property type="component" value="Unassembled WGS sequence"/>
</dbReference>
<dbReference type="PATRIC" id="fig|435830.3.peg.1119"/>
<comment type="caution">
    <text evidence="4">The sequence shown here is derived from an EMBL/GenBank/DDBJ whole genome shotgun (WGS) entry which is preliminary data.</text>
</comment>
<dbReference type="InterPro" id="IPR022636">
    <property type="entry name" value="S-AdoMet_synthetase_sfam"/>
</dbReference>
<keyword evidence="5" id="KW-1185">Reference proteome</keyword>
<dbReference type="Pfam" id="PF02772">
    <property type="entry name" value="S-AdoMet_synt_M"/>
    <property type="match status" value="1"/>
</dbReference>
<evidence type="ECO:0000259" key="3">
    <source>
        <dbReference type="Pfam" id="PF02772"/>
    </source>
</evidence>
<reference evidence="4 5" key="1">
    <citation type="submission" date="2011-10" db="EMBL/GenBank/DDBJ databases">
        <title>The Genome Sequence of Actinomyces graevenitzii C83.</title>
        <authorList>
            <consortium name="The Broad Institute Genome Sequencing Platform"/>
            <consortium name="The Broad Institute Genome Sequencing Center for Infectious Disease"/>
            <person name="Earl A."/>
            <person name="Ward D."/>
            <person name="Feldgarden M."/>
            <person name="Gevers D."/>
            <person name="Sibley C.D."/>
            <person name="Field T.R."/>
            <person name="Grinwis M."/>
            <person name="Eshaghurshan C.S."/>
            <person name="Surette M.G."/>
            <person name="Young S.K."/>
            <person name="Zeng Q."/>
            <person name="Gargeya S."/>
            <person name="Fitzgerald M."/>
            <person name="Haas B."/>
            <person name="Abouelleil A."/>
            <person name="Alvarado L."/>
            <person name="Arachchi H.M."/>
            <person name="Berlin A."/>
            <person name="Brown A."/>
            <person name="Chapman S.B."/>
            <person name="Chen Z."/>
            <person name="Dunbar C."/>
            <person name="Freedman E."/>
            <person name="Gearin G."/>
            <person name="Goldberg J."/>
            <person name="Griggs A."/>
            <person name="Gujja S."/>
            <person name="Heiman D."/>
            <person name="Howarth C."/>
            <person name="Larson L."/>
            <person name="Lui A."/>
            <person name="MacDonald P.J.P."/>
            <person name="Montmayeur A."/>
            <person name="Murphy C."/>
            <person name="Neiman D."/>
            <person name="Pearson M."/>
            <person name="Priest M."/>
            <person name="Roberts A."/>
            <person name="Saif S."/>
            <person name="Shea T."/>
            <person name="Shenoy N."/>
            <person name="Sisk P."/>
            <person name="Stolte C."/>
            <person name="Sykes S."/>
            <person name="Wortman J."/>
            <person name="Nusbaum C."/>
            <person name="Birren B."/>
        </authorList>
    </citation>
    <scope>NUCLEOTIDE SEQUENCE [LARGE SCALE GENOMIC DNA]</scope>
    <source>
        <strain evidence="4 5">C83</strain>
    </source>
</reference>
<proteinExistence type="predicted"/>
<dbReference type="Gene3D" id="3.30.300.10">
    <property type="match status" value="2"/>
</dbReference>
<evidence type="ECO:0008006" key="6">
    <source>
        <dbReference type="Google" id="ProtNLM"/>
    </source>
</evidence>
<evidence type="ECO:0000259" key="2">
    <source>
        <dbReference type="Pfam" id="PF00438"/>
    </source>
</evidence>
<dbReference type="PANTHER" id="PTHR11964">
    <property type="entry name" value="S-ADENOSYLMETHIONINE SYNTHETASE"/>
    <property type="match status" value="1"/>
</dbReference>
<evidence type="ECO:0000313" key="4">
    <source>
        <dbReference type="EMBL" id="EHM88045.1"/>
    </source>
</evidence>
<dbReference type="STRING" id="435830.HMPREF0045_01156"/>
<dbReference type="InterPro" id="IPR022631">
    <property type="entry name" value="ADOMET_SYNTHASE_CS"/>
</dbReference>
<dbReference type="SUPFAM" id="SSF55973">
    <property type="entry name" value="S-adenosylmethionine synthetase"/>
    <property type="match status" value="2"/>
</dbReference>